<feature type="compositionally biased region" description="Basic and acidic residues" evidence="1">
    <location>
        <begin position="16"/>
        <end position="40"/>
    </location>
</feature>
<protein>
    <submittedName>
        <fullName evidence="2">Uncharacterized protein</fullName>
    </submittedName>
</protein>
<feature type="region of interest" description="Disordered" evidence="1">
    <location>
        <begin position="1"/>
        <end position="367"/>
    </location>
</feature>
<feature type="compositionally biased region" description="Acidic residues" evidence="1">
    <location>
        <begin position="1170"/>
        <end position="1190"/>
    </location>
</feature>
<feature type="compositionally biased region" description="Acidic residues" evidence="1">
    <location>
        <begin position="328"/>
        <end position="339"/>
    </location>
</feature>
<dbReference type="AlphaFoldDB" id="A0A9P3LTN0"/>
<feature type="compositionally biased region" description="Polar residues" evidence="1">
    <location>
        <begin position="1050"/>
        <end position="1060"/>
    </location>
</feature>
<feature type="compositionally biased region" description="Polar residues" evidence="1">
    <location>
        <begin position="173"/>
        <end position="184"/>
    </location>
</feature>
<feature type="compositionally biased region" description="Acidic residues" evidence="1">
    <location>
        <begin position="1068"/>
        <end position="1095"/>
    </location>
</feature>
<feature type="region of interest" description="Disordered" evidence="1">
    <location>
        <begin position="1035"/>
        <end position="1206"/>
    </location>
</feature>
<feature type="compositionally biased region" description="Acidic residues" evidence="1">
    <location>
        <begin position="105"/>
        <end position="120"/>
    </location>
</feature>
<feature type="compositionally biased region" description="Polar residues" evidence="1">
    <location>
        <begin position="293"/>
        <end position="302"/>
    </location>
</feature>
<feature type="compositionally biased region" description="Polar residues" evidence="1">
    <location>
        <begin position="534"/>
        <end position="571"/>
    </location>
</feature>
<feature type="compositionally biased region" description="Basic and acidic residues" evidence="1">
    <location>
        <begin position="308"/>
        <end position="318"/>
    </location>
</feature>
<feature type="compositionally biased region" description="Basic and acidic residues" evidence="1">
    <location>
        <begin position="67"/>
        <end position="84"/>
    </location>
</feature>
<feature type="compositionally biased region" description="Basic residues" evidence="1">
    <location>
        <begin position="227"/>
        <end position="242"/>
    </location>
</feature>
<feature type="compositionally biased region" description="Basic and acidic residues" evidence="1">
    <location>
        <begin position="145"/>
        <end position="155"/>
    </location>
</feature>
<evidence type="ECO:0000313" key="2">
    <source>
        <dbReference type="EMBL" id="GJJ70256.1"/>
    </source>
</evidence>
<evidence type="ECO:0000313" key="3">
    <source>
        <dbReference type="Proteomes" id="UP000827284"/>
    </source>
</evidence>
<proteinExistence type="predicted"/>
<name>A0A9P3LTN0_9FUNG</name>
<reference evidence="2" key="1">
    <citation type="submission" date="2021-11" db="EMBL/GenBank/DDBJ databases">
        <authorList>
            <person name="Herlambang A."/>
            <person name="Guo Y."/>
            <person name="Takashima Y."/>
            <person name="Nishizawa T."/>
        </authorList>
    </citation>
    <scope>NUCLEOTIDE SEQUENCE</scope>
    <source>
        <strain evidence="2">E1425</strain>
    </source>
</reference>
<feature type="compositionally biased region" description="Basic and acidic residues" evidence="1">
    <location>
        <begin position="255"/>
        <end position="265"/>
    </location>
</feature>
<evidence type="ECO:0000256" key="1">
    <source>
        <dbReference type="SAM" id="MobiDB-lite"/>
    </source>
</evidence>
<dbReference type="EMBL" id="BQFW01000003">
    <property type="protein sequence ID" value="GJJ70256.1"/>
    <property type="molecule type" value="Genomic_DNA"/>
</dbReference>
<dbReference type="Proteomes" id="UP000827284">
    <property type="component" value="Unassembled WGS sequence"/>
</dbReference>
<dbReference type="OrthoDB" id="2418284at2759"/>
<reference evidence="2" key="2">
    <citation type="journal article" date="2022" name="Microbiol. Resour. Announc.">
        <title>Whole-Genome Sequence of Entomortierella parvispora E1425, a Mucoromycotan Fungus Associated with Burkholderiaceae-Related Endosymbiotic Bacteria.</title>
        <authorList>
            <person name="Herlambang A."/>
            <person name="Guo Y."/>
            <person name="Takashima Y."/>
            <person name="Narisawa K."/>
            <person name="Ohta H."/>
            <person name="Nishizawa T."/>
        </authorList>
    </citation>
    <scope>NUCLEOTIDE SEQUENCE</scope>
    <source>
        <strain evidence="2">E1425</strain>
    </source>
</reference>
<feature type="compositionally biased region" description="Basic and acidic residues" evidence="1">
    <location>
        <begin position="347"/>
        <end position="359"/>
    </location>
</feature>
<feature type="compositionally biased region" description="Acidic residues" evidence="1">
    <location>
        <begin position="211"/>
        <end position="222"/>
    </location>
</feature>
<gene>
    <name evidence="2" type="ORF">EMPS_02605</name>
</gene>
<accession>A0A9P3LTN0</accession>
<feature type="region of interest" description="Disordered" evidence="1">
    <location>
        <begin position="523"/>
        <end position="571"/>
    </location>
</feature>
<sequence length="1206" mass="131197">MVEMVDHTETASIAQREARQDRPRKAPRKRAEARAHERSKTPYWRKRLVQWALPWRGDTDDEDSEDDIKALQDQEFVDNEHGDQDDQMEEAPSQPNLVIEKIQEDQVDSTDELSEMDEMEFNAQPQPSSPLPPTHSGGLEPPTNSDKEGAEDRQQSLELRGSRRKTGSRSSTPVQSTRRTTRSQAAKVEGSPAPEGSLLEEQHESITDVADVTEDLIQESEESTSKVGRKKKKKKNNKKRSKGVTYDEVEEPDREEPNREEPEREAADEELSLPEKIQNSEELIAASERMLQHLNQPSSDPFSESLEDTVREQDDETFHSTSQFELTESTDENRDDPESADITIDYDEVKYYPPDESKNAEASSVDGNMELEISTEDGEEAVIAEQVEEITRTDVSETEDILDVSEDDEDLNDGGDISIDIPDHKMAEMIEEHSKLKDIQPTPETPAKEHFEDCPPIVTPATHKIKDFFVSESNELPESSTAFLAMFFAKQAGKMLTPMQADYCKKLIDDAVIAPKIESTSATWHSGEDGVSFREQSQSHQPLTQPKVETTALSPVSSNTVSSRKANSGTLREAANTTSILRAVKPIAPFKVIRQGVSDLYHDASAREPKQEIMPSLDDYLEINKYEGVAWDDLPGHVKVKRFLEWKGPEAPEVVRKRTLEERRKIREAFEEANKIVPDSLKRGADNVDPLELPTKKALKEMPTSQSPVVALVSSLDSSAQELTSSLESAPKLSAVAQEVLSIVNNTKAVQNHATAETESSAFTVSTPDFLPSSASIPETSSTAPFSIATTTPSILGASGHKQAFLSESESGKPGIFAIPAPTTASASIFSIPSDSFPATTATEAAAIKPAALSPLTPFSAPTNMQPDFGAFTLLKADSSKLSSLPSGTTTSSPFSSALHKASTIAEASKPSIGGNPFSFGTPDSTSITSTTNKPVFSFGGSNPFASVSNSEAPVTSSVTSTLFSSAEASSGFSFGGPVVTETSKRTGTSASIAAPLAMTATATIFGSTFSGFGGSSNKSSDNQRPKIIEIDYDDSADEGSISEGHEDGTSNSQSPTQAGDVSIALEDGGDDDDDESFNLGDDDEDDENDEDEEHSGEINLNESADENEYGSQEDQSIDRVESDQDGNELATASGKSSFGHSRFTFEFDTPMTGDDSDDEDQNANSHFGDEEDEVMEQEWEGEVSEEEDGTTISPLASPVMTRRTL</sequence>
<organism evidence="2 3">
    <name type="scientific">Entomortierella parvispora</name>
    <dbReference type="NCBI Taxonomy" id="205924"/>
    <lineage>
        <taxon>Eukaryota</taxon>
        <taxon>Fungi</taxon>
        <taxon>Fungi incertae sedis</taxon>
        <taxon>Mucoromycota</taxon>
        <taxon>Mortierellomycotina</taxon>
        <taxon>Mortierellomycetes</taxon>
        <taxon>Mortierellales</taxon>
        <taxon>Mortierellaceae</taxon>
        <taxon>Entomortierella</taxon>
    </lineage>
</organism>
<comment type="caution">
    <text evidence="2">The sequence shown here is derived from an EMBL/GenBank/DDBJ whole genome shotgun (WGS) entry which is preliminary data.</text>
</comment>
<keyword evidence="3" id="KW-1185">Reference proteome</keyword>